<evidence type="ECO:0000313" key="3">
    <source>
        <dbReference type="EMBL" id="SHF54557.1"/>
    </source>
</evidence>
<feature type="compositionally biased region" description="Basic and acidic residues" evidence="1">
    <location>
        <begin position="1"/>
        <end position="14"/>
    </location>
</feature>
<protein>
    <submittedName>
        <fullName evidence="3">Uncharacterized protein</fullName>
    </submittedName>
</protein>
<gene>
    <name evidence="3" type="ORF">SAMN02745148_02933</name>
</gene>
<feature type="region of interest" description="Disordered" evidence="1">
    <location>
        <begin position="68"/>
        <end position="93"/>
    </location>
</feature>
<reference evidence="3 4" key="1">
    <citation type="submission" date="2016-11" db="EMBL/GenBank/DDBJ databases">
        <authorList>
            <person name="Jaros S."/>
            <person name="Januszkiewicz K."/>
            <person name="Wedrychowicz H."/>
        </authorList>
    </citation>
    <scope>NUCLEOTIDE SEQUENCE [LARGE SCALE GENOMIC DNA]</scope>
    <source>
        <strain evidence="3 4">DSM 19980</strain>
    </source>
</reference>
<evidence type="ECO:0000256" key="2">
    <source>
        <dbReference type="SAM" id="Phobius"/>
    </source>
</evidence>
<keyword evidence="2" id="KW-0472">Membrane</keyword>
<organism evidence="3 4">
    <name type="scientific">Modicisalibacter ilicicola DSM 19980</name>
    <dbReference type="NCBI Taxonomy" id="1121942"/>
    <lineage>
        <taxon>Bacteria</taxon>
        <taxon>Pseudomonadati</taxon>
        <taxon>Pseudomonadota</taxon>
        <taxon>Gammaproteobacteria</taxon>
        <taxon>Oceanospirillales</taxon>
        <taxon>Halomonadaceae</taxon>
        <taxon>Modicisalibacter</taxon>
    </lineage>
</organism>
<name>A0A1M5CJ02_9GAMM</name>
<keyword evidence="2" id="KW-1133">Transmembrane helix</keyword>
<keyword evidence="4" id="KW-1185">Reference proteome</keyword>
<feature type="region of interest" description="Disordered" evidence="1">
    <location>
        <begin position="1"/>
        <end position="30"/>
    </location>
</feature>
<proteinExistence type="predicted"/>
<dbReference type="AlphaFoldDB" id="A0A1M5CJ02"/>
<accession>A0A1M5CJ02</accession>
<dbReference type="Proteomes" id="UP000184346">
    <property type="component" value="Unassembled WGS sequence"/>
</dbReference>
<evidence type="ECO:0000256" key="1">
    <source>
        <dbReference type="SAM" id="MobiDB-lite"/>
    </source>
</evidence>
<dbReference type="STRING" id="1121942.SAMN02745148_02933"/>
<feature type="compositionally biased region" description="Pro residues" evidence="1">
    <location>
        <begin position="70"/>
        <end position="87"/>
    </location>
</feature>
<dbReference type="RefSeq" id="WP_072824192.1">
    <property type="nucleotide sequence ID" value="NZ_FQUJ01000014.1"/>
</dbReference>
<sequence length="146" mass="16558">MRTHEHHELSDTPEGKPQNPGQGEGADRGFEHRDLSSSTLVKAILFMVGFVPLCLLLLWGLMNTVWQEPARPPSPFDSPQIRTPPPRLQTSPVQDYTIFRERMARHLNTYGWVDREAGTVRVPIAVAKERLLEQGLPKQDQPKEGQ</sequence>
<evidence type="ECO:0000313" key="4">
    <source>
        <dbReference type="Proteomes" id="UP000184346"/>
    </source>
</evidence>
<keyword evidence="2" id="KW-0812">Transmembrane</keyword>
<dbReference type="OrthoDB" id="129807at2"/>
<feature type="transmembrane region" description="Helical" evidence="2">
    <location>
        <begin position="40"/>
        <end position="61"/>
    </location>
</feature>
<dbReference type="EMBL" id="FQUJ01000014">
    <property type="protein sequence ID" value="SHF54557.1"/>
    <property type="molecule type" value="Genomic_DNA"/>
</dbReference>